<dbReference type="OrthoDB" id="27073at2759"/>
<evidence type="ECO:0000313" key="5">
    <source>
        <dbReference type="Proteomes" id="UP000220797"/>
    </source>
</evidence>
<feature type="coiled-coil region" evidence="1">
    <location>
        <begin position="1338"/>
        <end position="1394"/>
    </location>
</feature>
<dbReference type="EMBL" id="CVMV01000040">
    <property type="protein sequence ID" value="CRG95502.1"/>
    <property type="molecule type" value="Genomic_DNA"/>
</dbReference>
<keyword evidence="3" id="KW-0472">Membrane</keyword>
<evidence type="ECO:0000313" key="4">
    <source>
        <dbReference type="EMBL" id="CRG95502.1"/>
    </source>
</evidence>
<dbReference type="RefSeq" id="XP_028528311.1">
    <property type="nucleotide sequence ID" value="XM_028671683.1"/>
</dbReference>
<keyword evidence="3" id="KW-1133">Transmembrane helix</keyword>
<evidence type="ECO:0000256" key="3">
    <source>
        <dbReference type="SAM" id="Phobius"/>
    </source>
</evidence>
<feature type="compositionally biased region" description="Polar residues" evidence="2">
    <location>
        <begin position="378"/>
        <end position="392"/>
    </location>
</feature>
<evidence type="ECO:0000256" key="1">
    <source>
        <dbReference type="SAM" id="Coils"/>
    </source>
</evidence>
<feature type="compositionally biased region" description="Basic residues" evidence="2">
    <location>
        <begin position="608"/>
        <end position="617"/>
    </location>
</feature>
<feature type="compositionally biased region" description="Polar residues" evidence="2">
    <location>
        <begin position="622"/>
        <end position="642"/>
    </location>
</feature>
<evidence type="ECO:0000256" key="2">
    <source>
        <dbReference type="SAM" id="MobiDB-lite"/>
    </source>
</evidence>
<organism evidence="4 5">
    <name type="scientific">Plasmodium gallinaceum</name>
    <dbReference type="NCBI Taxonomy" id="5849"/>
    <lineage>
        <taxon>Eukaryota</taxon>
        <taxon>Sar</taxon>
        <taxon>Alveolata</taxon>
        <taxon>Apicomplexa</taxon>
        <taxon>Aconoidasida</taxon>
        <taxon>Haemosporida</taxon>
        <taxon>Plasmodiidae</taxon>
        <taxon>Plasmodium</taxon>
        <taxon>Plasmodium (Haemamoeba)</taxon>
    </lineage>
</organism>
<keyword evidence="1" id="KW-0175">Coiled coil</keyword>
<feature type="transmembrane region" description="Helical" evidence="3">
    <location>
        <begin position="567"/>
        <end position="589"/>
    </location>
</feature>
<comment type="caution">
    <text evidence="4">The sequence shown here is derived from an EMBL/GenBank/DDBJ whole genome shotgun (WGS) entry which is preliminary data.</text>
</comment>
<feature type="compositionally biased region" description="Basic and acidic residues" evidence="2">
    <location>
        <begin position="654"/>
        <end position="672"/>
    </location>
</feature>
<gene>
    <name evidence="4" type="ORF">PGAL8A_00270300</name>
</gene>
<reference evidence="4" key="1">
    <citation type="submission" date="2015-04" db="EMBL/GenBank/DDBJ databases">
        <authorList>
            <consortium name="Pathogen Informatics"/>
        </authorList>
    </citation>
    <scope>NUCLEOTIDE SEQUENCE [LARGE SCALE GENOMIC DNA]</scope>
    <source>
        <strain evidence="4">8A</strain>
    </source>
</reference>
<feature type="region of interest" description="Disordered" evidence="2">
    <location>
        <begin position="367"/>
        <end position="394"/>
    </location>
</feature>
<feature type="region of interest" description="Disordered" evidence="2">
    <location>
        <begin position="608"/>
        <end position="702"/>
    </location>
</feature>
<protein>
    <submittedName>
        <fullName evidence="4">Surface-associated interspersed protein (SURFIN)</fullName>
    </submittedName>
</protein>
<dbReference type="VEuPathDB" id="PlasmoDB:PGAL8A_00270300"/>
<proteinExistence type="predicted"/>
<feature type="compositionally biased region" description="Polar residues" evidence="2">
    <location>
        <begin position="300"/>
        <end position="317"/>
    </location>
</feature>
<dbReference type="GeneID" id="39731234"/>
<dbReference type="Proteomes" id="UP000220797">
    <property type="component" value="Unassembled WGS sequence"/>
</dbReference>
<feature type="compositionally biased region" description="Basic and acidic residues" evidence="2">
    <location>
        <begin position="689"/>
        <end position="702"/>
    </location>
</feature>
<sequence>MRKRSILRKARFLSQKELSCILDKQNEETKEHESISLNKTSELNTEIETLMNDTYIELNFYLNDNEIKDTTEKCKKSSSYINWRGMDFVNLVLNEEKSYNISSLVDCWNKKQSSFETQIHNKTTSSCTLKNFDYCAVLNKNDDCTNPYKDSDIPGLISLPYGQLNEDDQEQNKKDIIYKRLTRFTDITSDISNYYYKVYERDESQLNCGKWSMYIYKRGRQFVNMNYYEFYLDESFRKDSTNIWNAYSTNKQKSILNDTGNRCNMTSLIYEIKKRENTTERYDLSWIRSDDHDESDETLYPTTSLPTITQPTVETSDTPHVSIGVHSLDDDAKAIIGGYNDSINHPINAIASPGDKDKCEMAEKAATTVPLGGPPKPNSLTSNNSNGYNSSKAEPAILPCSTGDNSMPRTTIVESSESNTTPSKTIPSPEITSSLTTIFSADNNSSSLGISASPITEFSNFTANVGASPLNCTHSTNSHASHSNITESTTTNNCTQLFKGCCPQTQSSQNTLTHAVQPKNLPVIQNETLANRVNVSPSMNVLSNSTIPTPLDNDTEATPTVKTTGNVLITIVPIGVFILGIVLLLIIIYRCTPIGSWIRNRKSKKKKIRKKIKKFSKKPIPLSTNNVEDGPMNSRNHSSLQPEKQKSPCEVSFESEKNSKHEQREKSKERKGIYNKKGNIRISDDTEEGSNKNENELISEEKLYKDNPKSEIEKMELNVDESRNEIKYELNKNILEENPVHAVGYIRNDTLNEEIENEINFQKQKPTCDTEMKNLINKMSIKNDVCNWNSWVDIHMTALLECKKQEWKFNKTEFFNISLKEIEKDGENSNLKEMGNNFVMKINEENNTDVTDKYSSILDKYKNEEWFVNLKKEWEQEQKKYLGYLDEQEIEKITEMGINNFMLDKKKNIWKKWIEWQIEHSYEYKNQNWFAQLLEEYEKEEIHENLNEEKIKREGNNGTDKNEMKKNLERRILLDIHMMVLEECTKEEWEKEEEFFKTNIEVIKNYKNLDEETNILDNIEGERSWNIISEKKKEEREKWKKEKWFIQLMLEWKNKEEKYMMEINEEILAKKNQGRVIDVVLEGKSNIWKKHCEYICKKWIEDDNNEEWFTKLVDEYENEENEHKSRIYKKSIEKKKENVKTIESCEPLTEFNKKGEEKMRKYERNNLEESYEMNNSKINKKKLKWETLIGIYMVILEECRKEEWLLNRGKFLETCLEEFIEEDKEKYPKIIENDLAMMKEEEEDISTLMVEKQKLLWKKWVERNRRMSEKWKKEEWFINLKKEWRKEQEKYDELTNEPEIVEIEARKNPMLEKQKIIWKQWLKKQRMWFILHSEDDWFNNLLDEYEKEEEREEGITKKDAKEEKEIHENIEEMKQEADEEIEKNRQKRETLIQKVLIEIHMTLLEECMKEELQKEKAYFFKKMVEELRIQENLDEDVKILELKKKSSNVILNNDKEKIEEWKKKKWFIELILEIKRKEKEYIKEVYEDIIAKKNEDKIRNPMLERQKIIWKKHCEDIHKRWIEKNNKGCFQH</sequence>
<name>A0A1J1GST1_PLAGA</name>
<keyword evidence="3" id="KW-0812">Transmembrane</keyword>
<accession>A0A1J1GST1</accession>
<feature type="region of interest" description="Disordered" evidence="2">
    <location>
        <begin position="293"/>
        <end position="317"/>
    </location>
</feature>
<keyword evidence="5" id="KW-1185">Reference proteome</keyword>